<feature type="modified residue" description="4-aspartylphosphate" evidence="4">
    <location>
        <position position="56"/>
    </location>
</feature>
<evidence type="ECO:0000313" key="7">
    <source>
        <dbReference type="EMBL" id="UVF22641.1"/>
    </source>
</evidence>
<dbReference type="InterPro" id="IPR000792">
    <property type="entry name" value="Tscrpt_reg_LuxR_C"/>
</dbReference>
<evidence type="ECO:0000256" key="4">
    <source>
        <dbReference type="PROSITE-ProRule" id="PRU00169"/>
    </source>
</evidence>
<evidence type="ECO:0000256" key="3">
    <source>
        <dbReference type="ARBA" id="ARBA00023163"/>
    </source>
</evidence>
<feature type="domain" description="HTH luxR-type" evidence="5">
    <location>
        <begin position="137"/>
        <end position="202"/>
    </location>
</feature>
<dbReference type="InterPro" id="IPR011006">
    <property type="entry name" value="CheY-like_superfamily"/>
</dbReference>
<organism evidence="7 8">
    <name type="scientific">Microvirga terrae</name>
    <dbReference type="NCBI Taxonomy" id="2740529"/>
    <lineage>
        <taxon>Bacteria</taxon>
        <taxon>Pseudomonadati</taxon>
        <taxon>Pseudomonadota</taxon>
        <taxon>Alphaproteobacteria</taxon>
        <taxon>Hyphomicrobiales</taxon>
        <taxon>Methylobacteriaceae</taxon>
        <taxon>Microvirga</taxon>
    </lineage>
</organism>
<dbReference type="RefSeq" id="WP_173949737.1">
    <property type="nucleotide sequence ID" value="NZ_CP102847.1"/>
</dbReference>
<keyword evidence="2" id="KW-0238">DNA-binding</keyword>
<name>A0ABY5S285_9HYPH</name>
<keyword evidence="3" id="KW-0804">Transcription</keyword>
<dbReference type="SUPFAM" id="SSF52172">
    <property type="entry name" value="CheY-like"/>
    <property type="match status" value="1"/>
</dbReference>
<dbReference type="PANTHER" id="PTHR44688:SF16">
    <property type="entry name" value="DNA-BINDING TRANSCRIPTIONAL ACTIVATOR DEVR_DOSR"/>
    <property type="match status" value="1"/>
</dbReference>
<dbReference type="Gene3D" id="3.40.50.2300">
    <property type="match status" value="1"/>
</dbReference>
<reference evidence="7" key="1">
    <citation type="submission" date="2022-08" db="EMBL/GenBank/DDBJ databases">
        <title>Microvirga terrae sp. nov., isolated from soil.</title>
        <authorList>
            <person name="Kim K.H."/>
            <person name="Seo Y.L."/>
            <person name="Kim J.M."/>
            <person name="Lee J.K."/>
            <person name="Han D.M."/>
            <person name="Jeon C.O."/>
        </authorList>
    </citation>
    <scope>NUCLEOTIDE SEQUENCE</scope>
    <source>
        <strain evidence="7">R24</strain>
        <plasmid evidence="7">pR24_2</plasmid>
    </source>
</reference>
<dbReference type="Pfam" id="PF00072">
    <property type="entry name" value="Response_reg"/>
    <property type="match status" value="1"/>
</dbReference>
<keyword evidence="7" id="KW-0614">Plasmid</keyword>
<accession>A0ABY5S285</accession>
<evidence type="ECO:0000259" key="6">
    <source>
        <dbReference type="PROSITE" id="PS50110"/>
    </source>
</evidence>
<keyword evidence="8" id="KW-1185">Reference proteome</keyword>
<dbReference type="Pfam" id="PF00196">
    <property type="entry name" value="GerE"/>
    <property type="match status" value="1"/>
</dbReference>
<dbReference type="EMBL" id="CP102847">
    <property type="protein sequence ID" value="UVF22641.1"/>
    <property type="molecule type" value="Genomic_DNA"/>
</dbReference>
<dbReference type="CDD" id="cd06170">
    <property type="entry name" value="LuxR_C_like"/>
    <property type="match status" value="1"/>
</dbReference>
<evidence type="ECO:0000256" key="1">
    <source>
        <dbReference type="ARBA" id="ARBA00023015"/>
    </source>
</evidence>
<dbReference type="InterPro" id="IPR001789">
    <property type="entry name" value="Sig_transdc_resp-reg_receiver"/>
</dbReference>
<dbReference type="Gene3D" id="1.10.10.10">
    <property type="entry name" value="Winged helix-like DNA-binding domain superfamily/Winged helix DNA-binding domain"/>
    <property type="match status" value="1"/>
</dbReference>
<geneLocation type="plasmid" evidence="7 8">
    <name>pR24_2</name>
</geneLocation>
<dbReference type="CDD" id="cd17537">
    <property type="entry name" value="REC_FixJ"/>
    <property type="match status" value="1"/>
</dbReference>
<dbReference type="PROSITE" id="PS00622">
    <property type="entry name" value="HTH_LUXR_1"/>
    <property type="match status" value="1"/>
</dbReference>
<gene>
    <name evidence="7" type="ORF">HPT29_027910</name>
</gene>
<keyword evidence="4" id="KW-0597">Phosphoprotein</keyword>
<proteinExistence type="predicted"/>
<dbReference type="Proteomes" id="UP001017257">
    <property type="component" value="Plasmid pR24_2"/>
</dbReference>
<keyword evidence="1" id="KW-0805">Transcription regulation</keyword>
<evidence type="ECO:0000313" key="8">
    <source>
        <dbReference type="Proteomes" id="UP001017257"/>
    </source>
</evidence>
<dbReference type="SMART" id="SM00448">
    <property type="entry name" value="REC"/>
    <property type="match status" value="1"/>
</dbReference>
<evidence type="ECO:0000259" key="5">
    <source>
        <dbReference type="PROSITE" id="PS50043"/>
    </source>
</evidence>
<dbReference type="PROSITE" id="PS50110">
    <property type="entry name" value="RESPONSE_REGULATORY"/>
    <property type="match status" value="1"/>
</dbReference>
<evidence type="ECO:0000256" key="2">
    <source>
        <dbReference type="ARBA" id="ARBA00023125"/>
    </source>
</evidence>
<sequence>MREEQPIVFVVDDDPKVRNSLENLLGSVGLEVRLFGSTLEFLNNPRPDVPACLVLDVRLPGLSGLDLQRELNRLSIDLPIIFVSGHADVPMTVRAMKAGAVEFLTKPYREQDLLDAIQVGIERDRARRQELRSLSGLQQRFAALTPREREVMDLVVSGLMNKQIAAKLQVSEITVKVHRAHVMRKMQARSLADLVRIAERLHTGLGQAPLA</sequence>
<dbReference type="PANTHER" id="PTHR44688">
    <property type="entry name" value="DNA-BINDING TRANSCRIPTIONAL ACTIVATOR DEVR_DOSR"/>
    <property type="match status" value="1"/>
</dbReference>
<protein>
    <submittedName>
        <fullName evidence="7">Response regulator transcription factor</fullName>
    </submittedName>
</protein>
<dbReference type="SMART" id="SM00421">
    <property type="entry name" value="HTH_LUXR"/>
    <property type="match status" value="1"/>
</dbReference>
<dbReference type="PROSITE" id="PS50043">
    <property type="entry name" value="HTH_LUXR_2"/>
    <property type="match status" value="1"/>
</dbReference>
<dbReference type="PRINTS" id="PR00038">
    <property type="entry name" value="HTHLUXR"/>
</dbReference>
<feature type="domain" description="Response regulatory" evidence="6">
    <location>
        <begin position="7"/>
        <end position="121"/>
    </location>
</feature>
<dbReference type="InterPro" id="IPR036388">
    <property type="entry name" value="WH-like_DNA-bd_sf"/>
</dbReference>